<dbReference type="InterPro" id="IPR019533">
    <property type="entry name" value="Peptidase_S26"/>
</dbReference>
<dbReference type="PANTHER" id="PTHR43390">
    <property type="entry name" value="SIGNAL PEPTIDASE I"/>
    <property type="match status" value="1"/>
</dbReference>
<proteinExistence type="inferred from homology"/>
<keyword evidence="3" id="KW-0812">Transmembrane</keyword>
<dbReference type="InterPro" id="IPR019757">
    <property type="entry name" value="Pept_S26A_signal_pept_1_Lys-AS"/>
</dbReference>
<dbReference type="PROSITE" id="PS00760">
    <property type="entry name" value="SPASE_I_2"/>
    <property type="match status" value="1"/>
</dbReference>
<evidence type="ECO:0000313" key="5">
    <source>
        <dbReference type="EMBL" id="SVB44266.1"/>
    </source>
</evidence>
<dbReference type="AlphaFoldDB" id="A0A382E0I6"/>
<evidence type="ECO:0000259" key="4">
    <source>
        <dbReference type="Pfam" id="PF10502"/>
    </source>
</evidence>
<feature type="domain" description="Peptidase S26" evidence="4">
    <location>
        <begin position="7"/>
        <end position="178"/>
    </location>
</feature>
<dbReference type="PRINTS" id="PR00727">
    <property type="entry name" value="LEADERPTASE"/>
</dbReference>
<keyword evidence="3" id="KW-0472">Membrane</keyword>
<keyword evidence="3" id="KW-1133">Transmembrane helix</keyword>
<dbReference type="GO" id="GO:0016020">
    <property type="term" value="C:membrane"/>
    <property type="evidence" value="ECO:0007669"/>
    <property type="project" value="InterPro"/>
</dbReference>
<dbReference type="EMBL" id="UINC01042095">
    <property type="protein sequence ID" value="SVB44266.1"/>
    <property type="molecule type" value="Genomic_DNA"/>
</dbReference>
<dbReference type="GO" id="GO:0006465">
    <property type="term" value="P:signal peptide processing"/>
    <property type="evidence" value="ECO:0007669"/>
    <property type="project" value="InterPro"/>
</dbReference>
<dbReference type="PANTHER" id="PTHR43390:SF1">
    <property type="entry name" value="CHLOROPLAST PROCESSING PEPTIDASE"/>
    <property type="match status" value="1"/>
</dbReference>
<dbReference type="InterPro" id="IPR000223">
    <property type="entry name" value="Pept_S26A_signal_pept_1"/>
</dbReference>
<dbReference type="InterPro" id="IPR036286">
    <property type="entry name" value="LexA/Signal_pep-like_sf"/>
</dbReference>
<feature type="transmembrane region" description="Helical" evidence="3">
    <location>
        <begin position="12"/>
        <end position="31"/>
    </location>
</feature>
<dbReference type="SUPFAM" id="SSF51306">
    <property type="entry name" value="LexA/Signal peptidase"/>
    <property type="match status" value="1"/>
</dbReference>
<dbReference type="Pfam" id="PF10502">
    <property type="entry name" value="Peptidase_S26"/>
    <property type="match status" value="1"/>
</dbReference>
<dbReference type="GO" id="GO:0004252">
    <property type="term" value="F:serine-type endopeptidase activity"/>
    <property type="evidence" value="ECO:0007669"/>
    <property type="project" value="InterPro"/>
</dbReference>
<dbReference type="NCBIfam" id="TIGR02227">
    <property type="entry name" value="sigpep_I_bact"/>
    <property type="match status" value="1"/>
</dbReference>
<sequence>MRKSVVREYTESILIAAILALFIRAFVFQAFKIPTGSMEDHLLVGDHILVNKFVYGPTVTPLEDWLLPLRDTDRQDVIVFRAPQEPDKDFIKRVIGLPGENVVVEDGSVVIDGQSIDDPYANHKAAFGDNFHDTREPFDVPEGEYFAMGDNRENSRDSRYWGSVPASHIKGKAMLVYWSYESGDQEYVGGGVRERLMQFSNVLLHFFTRTRWNRTFKIIG</sequence>
<evidence type="ECO:0000256" key="1">
    <source>
        <dbReference type="ARBA" id="ARBA00009370"/>
    </source>
</evidence>
<keyword evidence="2" id="KW-0378">Hydrolase</keyword>
<accession>A0A382E0I6</accession>
<dbReference type="Gene3D" id="2.10.109.10">
    <property type="entry name" value="Umud Fragment, subunit A"/>
    <property type="match status" value="1"/>
</dbReference>
<name>A0A382E0I6_9ZZZZ</name>
<protein>
    <recommendedName>
        <fullName evidence="4">Peptidase S26 domain-containing protein</fullName>
    </recommendedName>
</protein>
<comment type="similarity">
    <text evidence="1">Belongs to the peptidase S26 family.</text>
</comment>
<organism evidence="5">
    <name type="scientific">marine metagenome</name>
    <dbReference type="NCBI Taxonomy" id="408172"/>
    <lineage>
        <taxon>unclassified sequences</taxon>
        <taxon>metagenomes</taxon>
        <taxon>ecological metagenomes</taxon>
    </lineage>
</organism>
<dbReference type="CDD" id="cd06530">
    <property type="entry name" value="S26_SPase_I"/>
    <property type="match status" value="1"/>
</dbReference>
<reference evidence="5" key="1">
    <citation type="submission" date="2018-05" db="EMBL/GenBank/DDBJ databases">
        <authorList>
            <person name="Lanie J.A."/>
            <person name="Ng W.-L."/>
            <person name="Kazmierczak K.M."/>
            <person name="Andrzejewski T.M."/>
            <person name="Davidsen T.M."/>
            <person name="Wayne K.J."/>
            <person name="Tettelin H."/>
            <person name="Glass J.I."/>
            <person name="Rusch D."/>
            <person name="Podicherti R."/>
            <person name="Tsui H.-C.T."/>
            <person name="Winkler M.E."/>
        </authorList>
    </citation>
    <scope>NUCLEOTIDE SEQUENCE</scope>
</reference>
<gene>
    <name evidence="5" type="ORF">METZ01_LOCUS197120</name>
</gene>
<evidence type="ECO:0000256" key="3">
    <source>
        <dbReference type="SAM" id="Phobius"/>
    </source>
</evidence>
<evidence type="ECO:0000256" key="2">
    <source>
        <dbReference type="ARBA" id="ARBA00022801"/>
    </source>
</evidence>